<comment type="similarity">
    <text evidence="5 23">Belongs to the PP2C family.</text>
</comment>
<keyword evidence="8" id="KW-1003">Cell membrane</keyword>
<comment type="similarity">
    <text evidence="4">Belongs to the small GTPase superfamily. Rab family.</text>
</comment>
<evidence type="ECO:0000256" key="23">
    <source>
        <dbReference type="RuleBase" id="RU003465"/>
    </source>
</evidence>
<evidence type="ECO:0000256" key="19">
    <source>
        <dbReference type="ARBA" id="ARBA00023289"/>
    </source>
</evidence>
<dbReference type="Gene3D" id="3.60.40.10">
    <property type="entry name" value="PPM-type phosphatase domain"/>
    <property type="match status" value="1"/>
</dbReference>
<feature type="region of interest" description="Disordered" evidence="24">
    <location>
        <begin position="217"/>
        <end position="270"/>
    </location>
</feature>
<dbReference type="CDD" id="cd00143">
    <property type="entry name" value="PP2Cc"/>
    <property type="match status" value="1"/>
</dbReference>
<comment type="cofactor">
    <cofactor evidence="2">
        <name>Mg(2+)</name>
        <dbReference type="ChEBI" id="CHEBI:18420"/>
    </cofactor>
</comment>
<dbReference type="OrthoDB" id="10264738at2759"/>
<reference evidence="27" key="1">
    <citation type="submission" date="2025-08" db="UniProtKB">
        <authorList>
            <consortium name="RefSeq"/>
        </authorList>
    </citation>
    <scope>IDENTIFICATION</scope>
    <source>
        <tissue evidence="27">Leaves</tissue>
    </source>
</reference>
<dbReference type="GO" id="GO:0004722">
    <property type="term" value="F:protein serine/threonine phosphatase activity"/>
    <property type="evidence" value="ECO:0000318"/>
    <property type="project" value="GO_Central"/>
</dbReference>
<keyword evidence="26" id="KW-1185">Reference proteome</keyword>
<keyword evidence="11 23" id="KW-0378">Hydrolase</keyword>
<feature type="compositionally biased region" description="Polar residues" evidence="24">
    <location>
        <begin position="240"/>
        <end position="257"/>
    </location>
</feature>
<dbReference type="GO" id="GO:0015031">
    <property type="term" value="P:protein transport"/>
    <property type="evidence" value="ECO:0007669"/>
    <property type="project" value="UniProtKB-KW"/>
</dbReference>
<dbReference type="SUPFAM" id="SSF52540">
    <property type="entry name" value="P-loop containing nucleoside triphosphate hydrolases"/>
    <property type="match status" value="1"/>
</dbReference>
<dbReference type="InterPro" id="IPR027417">
    <property type="entry name" value="P-loop_NTPase"/>
</dbReference>
<dbReference type="NCBIfam" id="TIGR00231">
    <property type="entry name" value="small_GTP"/>
    <property type="match status" value="1"/>
</dbReference>
<evidence type="ECO:0000256" key="13">
    <source>
        <dbReference type="ARBA" id="ARBA00022912"/>
    </source>
</evidence>
<keyword evidence="17" id="KW-0464">Manganese</keyword>
<keyword evidence="12" id="KW-0460">Magnesium</keyword>
<dbReference type="InterPro" id="IPR001932">
    <property type="entry name" value="PPM-type_phosphatase-like_dom"/>
</dbReference>
<comment type="catalytic activity">
    <reaction evidence="21">
        <text>O-phospho-L-threonyl-[protein] + H2O = L-threonyl-[protein] + phosphate</text>
        <dbReference type="Rhea" id="RHEA:47004"/>
        <dbReference type="Rhea" id="RHEA-COMP:11060"/>
        <dbReference type="Rhea" id="RHEA-COMP:11605"/>
        <dbReference type="ChEBI" id="CHEBI:15377"/>
        <dbReference type="ChEBI" id="CHEBI:30013"/>
        <dbReference type="ChEBI" id="CHEBI:43474"/>
        <dbReference type="ChEBI" id="CHEBI:61977"/>
        <dbReference type="EC" id="3.1.3.16"/>
    </reaction>
</comment>
<organism evidence="26 27">
    <name type="scientific">Juglans regia</name>
    <name type="common">English walnut</name>
    <dbReference type="NCBI Taxonomy" id="51240"/>
    <lineage>
        <taxon>Eukaryota</taxon>
        <taxon>Viridiplantae</taxon>
        <taxon>Streptophyta</taxon>
        <taxon>Embryophyta</taxon>
        <taxon>Tracheophyta</taxon>
        <taxon>Spermatophyta</taxon>
        <taxon>Magnoliopsida</taxon>
        <taxon>eudicotyledons</taxon>
        <taxon>Gunneridae</taxon>
        <taxon>Pentapetalae</taxon>
        <taxon>rosids</taxon>
        <taxon>fabids</taxon>
        <taxon>Fagales</taxon>
        <taxon>Juglandaceae</taxon>
        <taxon>Juglans</taxon>
    </lineage>
</organism>
<dbReference type="SMART" id="SM00173">
    <property type="entry name" value="RAS"/>
    <property type="match status" value="1"/>
</dbReference>
<accession>A0A6P9E1J4</accession>
<evidence type="ECO:0000256" key="3">
    <source>
        <dbReference type="ARBA" id="ARBA00004342"/>
    </source>
</evidence>
<comment type="subcellular location">
    <subcellularLocation>
        <location evidence="3">Cell membrane</location>
        <topology evidence="3">Lipid-anchor</topology>
        <orientation evidence="3">Cytoplasmic side</orientation>
    </subcellularLocation>
</comment>
<comment type="cofactor">
    <cofactor evidence="1">
        <name>Mn(2+)</name>
        <dbReference type="ChEBI" id="CHEBI:29035"/>
    </cofactor>
</comment>
<keyword evidence="16" id="KW-0472">Membrane</keyword>
<dbReference type="GO" id="GO:0005525">
    <property type="term" value="F:GTP binding"/>
    <property type="evidence" value="ECO:0007669"/>
    <property type="project" value="UniProtKB-KW"/>
</dbReference>
<dbReference type="PANTHER" id="PTHR47992">
    <property type="entry name" value="PROTEIN PHOSPHATASE"/>
    <property type="match status" value="1"/>
</dbReference>
<feature type="domain" description="PPM-type phosphatase" evidence="25">
    <location>
        <begin position="309"/>
        <end position="554"/>
    </location>
</feature>
<dbReference type="GO" id="GO:0046872">
    <property type="term" value="F:metal ion binding"/>
    <property type="evidence" value="ECO:0007669"/>
    <property type="project" value="UniProtKB-KW"/>
</dbReference>
<keyword evidence="9" id="KW-0479">Metal-binding</keyword>
<keyword evidence="15" id="KW-0342">GTP-binding</keyword>
<evidence type="ECO:0000256" key="20">
    <source>
        <dbReference type="ARBA" id="ARBA00047761"/>
    </source>
</evidence>
<keyword evidence="19" id="KW-0636">Prenylation</keyword>
<evidence type="ECO:0000256" key="22">
    <source>
        <dbReference type="ARBA" id="ARBA00060176"/>
    </source>
</evidence>
<dbReference type="PROSITE" id="PS51421">
    <property type="entry name" value="RAS"/>
    <property type="match status" value="1"/>
</dbReference>
<dbReference type="PROSITE" id="PS51419">
    <property type="entry name" value="RAB"/>
    <property type="match status" value="1"/>
</dbReference>
<dbReference type="FunFam" id="3.60.40.10:FF:000011">
    <property type="entry name" value="probable protein phosphatase 2C 59"/>
    <property type="match status" value="1"/>
</dbReference>
<dbReference type="SUPFAM" id="SSF81606">
    <property type="entry name" value="PP2C-like"/>
    <property type="match status" value="1"/>
</dbReference>
<dbReference type="PROSITE" id="PS51420">
    <property type="entry name" value="RHO"/>
    <property type="match status" value="1"/>
</dbReference>
<dbReference type="InterPro" id="IPR001806">
    <property type="entry name" value="Small_GTPase"/>
</dbReference>
<dbReference type="KEGG" id="jre:109019307"/>
<gene>
    <name evidence="27" type="primary">LOC109019307</name>
</gene>
<dbReference type="InParanoid" id="A0A6P9E1J4"/>
<dbReference type="GeneID" id="109019307"/>
<feature type="compositionally biased region" description="Basic and acidic residues" evidence="24">
    <location>
        <begin position="218"/>
        <end position="227"/>
    </location>
</feature>
<dbReference type="AlphaFoldDB" id="A0A6P9E1J4"/>
<dbReference type="Gene3D" id="3.40.50.300">
    <property type="entry name" value="P-loop containing nucleotide triphosphate hydrolases"/>
    <property type="match status" value="1"/>
</dbReference>
<evidence type="ECO:0000256" key="4">
    <source>
        <dbReference type="ARBA" id="ARBA00006270"/>
    </source>
</evidence>
<evidence type="ECO:0000256" key="18">
    <source>
        <dbReference type="ARBA" id="ARBA00023288"/>
    </source>
</evidence>
<keyword evidence="14" id="KW-0653">Protein transport</keyword>
<evidence type="ECO:0000256" key="21">
    <source>
        <dbReference type="ARBA" id="ARBA00048336"/>
    </source>
</evidence>
<dbReference type="InterPro" id="IPR000222">
    <property type="entry name" value="PP2C_BS"/>
</dbReference>
<protein>
    <recommendedName>
        <fullName evidence="6">protein-serine/threonine phosphatase</fullName>
        <ecNumber evidence="6">3.1.3.16</ecNumber>
    </recommendedName>
</protein>
<sequence length="557" mass="60408">MATASSSTPAEFDYLFKLLLIGDSGVGKSAFLLSFTSNTFEDLSPTIGVDFKVKHITIGGKKLKLVIWDTAGQERFRTLTSSYYRGAQGIIMMYDVTRRETFTNLSDIWAKEIDLYSTNQDCIKMLVGNKVDKEGERVVSKKEGIDFAREYGCLFLECSAATRVNVEQCFEELVLKILETPSLLAGGSAGVKKIIIFKQKPPQSGASASGCCSCGAHTTDRVERDPEPEGGGMNTLVEDSATTTPATDPGNVTNPSEPKTLAGDSVPEAKYAPPRPLAPAIIMSSKEPDAIFSGGGISFLTGSQNGSFNYGYSTFKGKRASMEDFYETRISEVDGQMVAFFGVFDGHGGSRTAEYLKNNLFKNLSSHPDFIKDTKTAIVEVFRQTDADYLNEEKGQQKDAGSTASTALLLGDRLLVANVGDSRVVASRAGSAIALSIDHKPERSDERERIEQAGGFIIWAGTWRVGGVLAISRAFGDKLLKQYVVAEPEIQEEEIDGVDFIILASDGLWNVISNKDAVALVQDISNAEEASRRLVTEAYARGSSDNITCIVVRFDVS</sequence>
<dbReference type="InterPro" id="IPR005225">
    <property type="entry name" value="Small_GTP-bd"/>
</dbReference>
<dbReference type="RefSeq" id="XP_035541940.1">
    <property type="nucleotide sequence ID" value="XM_035686047.1"/>
</dbReference>
<dbReference type="Pfam" id="PF00071">
    <property type="entry name" value="Ras"/>
    <property type="match status" value="1"/>
</dbReference>
<keyword evidence="7" id="KW-0813">Transport</keyword>
<evidence type="ECO:0000256" key="17">
    <source>
        <dbReference type="ARBA" id="ARBA00023211"/>
    </source>
</evidence>
<keyword evidence="18" id="KW-0449">Lipoprotein</keyword>
<evidence type="ECO:0000256" key="9">
    <source>
        <dbReference type="ARBA" id="ARBA00022723"/>
    </source>
</evidence>
<evidence type="ECO:0000259" key="25">
    <source>
        <dbReference type="PROSITE" id="PS51746"/>
    </source>
</evidence>
<dbReference type="CDD" id="cd01863">
    <property type="entry name" value="Rab18"/>
    <property type="match status" value="1"/>
</dbReference>
<evidence type="ECO:0000256" key="8">
    <source>
        <dbReference type="ARBA" id="ARBA00022475"/>
    </source>
</evidence>
<name>A0A6P9E1J4_JUGRE</name>
<evidence type="ECO:0000256" key="11">
    <source>
        <dbReference type="ARBA" id="ARBA00022801"/>
    </source>
</evidence>
<evidence type="ECO:0000256" key="7">
    <source>
        <dbReference type="ARBA" id="ARBA00022448"/>
    </source>
</evidence>
<dbReference type="PROSITE" id="PS01032">
    <property type="entry name" value="PPM_1"/>
    <property type="match status" value="1"/>
</dbReference>
<keyword evidence="13 23" id="KW-0904">Protein phosphatase</keyword>
<comment type="function">
    <text evidence="22">Intracellular vesicle trafficking and protein transport.</text>
</comment>
<dbReference type="FunFam" id="3.40.50.300:FF:000456">
    <property type="entry name" value="Ras-related protein RABC1"/>
    <property type="match status" value="1"/>
</dbReference>
<dbReference type="Proteomes" id="UP000235220">
    <property type="component" value="Chromosome 15"/>
</dbReference>
<evidence type="ECO:0000256" key="5">
    <source>
        <dbReference type="ARBA" id="ARBA00006702"/>
    </source>
</evidence>
<dbReference type="SMART" id="SM00175">
    <property type="entry name" value="RAB"/>
    <property type="match status" value="1"/>
</dbReference>
<dbReference type="GO" id="GO:0003924">
    <property type="term" value="F:GTPase activity"/>
    <property type="evidence" value="ECO:0007669"/>
    <property type="project" value="InterPro"/>
</dbReference>
<proteinExistence type="inferred from homology"/>
<evidence type="ECO:0000256" key="24">
    <source>
        <dbReference type="SAM" id="MobiDB-lite"/>
    </source>
</evidence>
<evidence type="ECO:0000313" key="26">
    <source>
        <dbReference type="Proteomes" id="UP000235220"/>
    </source>
</evidence>
<dbReference type="SMART" id="SM00176">
    <property type="entry name" value="RAN"/>
    <property type="match status" value="1"/>
</dbReference>
<evidence type="ECO:0000256" key="12">
    <source>
        <dbReference type="ARBA" id="ARBA00022842"/>
    </source>
</evidence>
<comment type="catalytic activity">
    <reaction evidence="20">
        <text>O-phospho-L-seryl-[protein] + H2O = L-seryl-[protein] + phosphate</text>
        <dbReference type="Rhea" id="RHEA:20629"/>
        <dbReference type="Rhea" id="RHEA-COMP:9863"/>
        <dbReference type="Rhea" id="RHEA-COMP:11604"/>
        <dbReference type="ChEBI" id="CHEBI:15377"/>
        <dbReference type="ChEBI" id="CHEBI:29999"/>
        <dbReference type="ChEBI" id="CHEBI:43474"/>
        <dbReference type="ChEBI" id="CHEBI:83421"/>
        <dbReference type="EC" id="3.1.3.16"/>
    </reaction>
</comment>
<dbReference type="Pfam" id="PF00481">
    <property type="entry name" value="PP2C"/>
    <property type="match status" value="1"/>
</dbReference>
<dbReference type="PRINTS" id="PR00449">
    <property type="entry name" value="RASTRNSFRMNG"/>
</dbReference>
<dbReference type="PROSITE" id="PS51746">
    <property type="entry name" value="PPM_2"/>
    <property type="match status" value="1"/>
</dbReference>
<dbReference type="SMART" id="SM00174">
    <property type="entry name" value="RHO"/>
    <property type="match status" value="1"/>
</dbReference>
<evidence type="ECO:0000313" key="27">
    <source>
        <dbReference type="RefSeq" id="XP_035541940.1"/>
    </source>
</evidence>
<evidence type="ECO:0000256" key="1">
    <source>
        <dbReference type="ARBA" id="ARBA00001936"/>
    </source>
</evidence>
<dbReference type="InterPro" id="IPR036457">
    <property type="entry name" value="PPM-type-like_dom_sf"/>
</dbReference>
<dbReference type="EC" id="3.1.3.16" evidence="6"/>
<dbReference type="SMART" id="SM00332">
    <property type="entry name" value="PP2Cc"/>
    <property type="match status" value="1"/>
</dbReference>
<keyword evidence="10" id="KW-0547">Nucleotide-binding</keyword>
<dbReference type="GO" id="GO:0005886">
    <property type="term" value="C:plasma membrane"/>
    <property type="evidence" value="ECO:0007669"/>
    <property type="project" value="UniProtKB-SubCell"/>
</dbReference>
<dbReference type="InterPro" id="IPR015655">
    <property type="entry name" value="PP2C"/>
</dbReference>
<evidence type="ECO:0000256" key="2">
    <source>
        <dbReference type="ARBA" id="ARBA00001946"/>
    </source>
</evidence>
<dbReference type="FunCoup" id="A0A6P9E1J4">
    <property type="interactions" value="3163"/>
</dbReference>
<evidence type="ECO:0000256" key="14">
    <source>
        <dbReference type="ARBA" id="ARBA00022927"/>
    </source>
</evidence>
<evidence type="ECO:0000256" key="15">
    <source>
        <dbReference type="ARBA" id="ARBA00023134"/>
    </source>
</evidence>
<evidence type="ECO:0000256" key="16">
    <source>
        <dbReference type="ARBA" id="ARBA00023136"/>
    </source>
</evidence>
<evidence type="ECO:0000256" key="10">
    <source>
        <dbReference type="ARBA" id="ARBA00022741"/>
    </source>
</evidence>
<dbReference type="GO" id="GO:1902531">
    <property type="term" value="P:regulation of intracellular signal transduction"/>
    <property type="evidence" value="ECO:0000318"/>
    <property type="project" value="GO_Central"/>
</dbReference>
<evidence type="ECO:0000256" key="6">
    <source>
        <dbReference type="ARBA" id="ARBA00013081"/>
    </source>
</evidence>